<organism evidence="2 3">
    <name type="scientific">Rotaria socialis</name>
    <dbReference type="NCBI Taxonomy" id="392032"/>
    <lineage>
        <taxon>Eukaryota</taxon>
        <taxon>Metazoa</taxon>
        <taxon>Spiralia</taxon>
        <taxon>Gnathifera</taxon>
        <taxon>Rotifera</taxon>
        <taxon>Eurotatoria</taxon>
        <taxon>Bdelloidea</taxon>
        <taxon>Philodinida</taxon>
        <taxon>Philodinidae</taxon>
        <taxon>Rotaria</taxon>
    </lineage>
</organism>
<gene>
    <name evidence="2" type="ORF">LUA448_LOCUS30868</name>
</gene>
<comment type="caution">
    <text evidence="2">The sequence shown here is derived from an EMBL/GenBank/DDBJ whole genome shotgun (WGS) entry which is preliminary data.</text>
</comment>
<evidence type="ECO:0000313" key="3">
    <source>
        <dbReference type="Proteomes" id="UP000663833"/>
    </source>
</evidence>
<feature type="compositionally biased region" description="Polar residues" evidence="1">
    <location>
        <begin position="87"/>
        <end position="107"/>
    </location>
</feature>
<accession>A0A818NMZ7</accession>
<sequence length="107" mass="11926">MQVKNVPLSKTHTVNTAMSSSPTKYTTHISTAATMKQAQKRSHIPYSTVRLNSHPNLTPNGTKLRKPLKTQPKSLRNLHEQSHNDDQITNGNILETSRNNTTPALKT</sequence>
<feature type="region of interest" description="Disordered" evidence="1">
    <location>
        <begin position="1"/>
        <end position="22"/>
    </location>
</feature>
<dbReference type="Proteomes" id="UP000663833">
    <property type="component" value="Unassembled WGS sequence"/>
</dbReference>
<feature type="compositionally biased region" description="Basic and acidic residues" evidence="1">
    <location>
        <begin position="77"/>
        <end position="86"/>
    </location>
</feature>
<feature type="compositionally biased region" description="Polar residues" evidence="1">
    <location>
        <begin position="49"/>
        <end position="61"/>
    </location>
</feature>
<feature type="region of interest" description="Disordered" evidence="1">
    <location>
        <begin position="48"/>
        <end position="107"/>
    </location>
</feature>
<evidence type="ECO:0000256" key="1">
    <source>
        <dbReference type="SAM" id="MobiDB-lite"/>
    </source>
</evidence>
<proteinExistence type="predicted"/>
<reference evidence="2" key="1">
    <citation type="submission" date="2021-02" db="EMBL/GenBank/DDBJ databases">
        <authorList>
            <person name="Nowell W R."/>
        </authorList>
    </citation>
    <scope>NUCLEOTIDE SEQUENCE</scope>
</reference>
<protein>
    <submittedName>
        <fullName evidence="2">Uncharacterized protein</fullName>
    </submittedName>
</protein>
<name>A0A818NMZ7_9BILA</name>
<feature type="compositionally biased region" description="Polar residues" evidence="1">
    <location>
        <begin position="8"/>
        <end position="22"/>
    </location>
</feature>
<dbReference type="AlphaFoldDB" id="A0A818NMZ7"/>
<dbReference type="EMBL" id="CAJNYD010004581">
    <property type="protein sequence ID" value="CAF3609809.1"/>
    <property type="molecule type" value="Genomic_DNA"/>
</dbReference>
<evidence type="ECO:0000313" key="2">
    <source>
        <dbReference type="EMBL" id="CAF3609809.1"/>
    </source>
</evidence>